<organism evidence="1 2">
    <name type="scientific">Rhabditophanes sp. KR3021</name>
    <dbReference type="NCBI Taxonomy" id="114890"/>
    <lineage>
        <taxon>Eukaryota</taxon>
        <taxon>Metazoa</taxon>
        <taxon>Ecdysozoa</taxon>
        <taxon>Nematoda</taxon>
        <taxon>Chromadorea</taxon>
        <taxon>Rhabditida</taxon>
        <taxon>Tylenchina</taxon>
        <taxon>Panagrolaimomorpha</taxon>
        <taxon>Strongyloidoidea</taxon>
        <taxon>Alloionematidae</taxon>
        <taxon>Rhabditophanes</taxon>
    </lineage>
</organism>
<reference evidence="2" key="1">
    <citation type="submission" date="2016-11" db="UniProtKB">
        <authorList>
            <consortium name="WormBaseParasite"/>
        </authorList>
    </citation>
    <scope>IDENTIFICATION</scope>
    <source>
        <strain evidence="2">KR3021</strain>
    </source>
</reference>
<dbReference type="WBParaSite" id="RSKR_0000483700.1">
    <property type="protein sequence ID" value="RSKR_0000483700.1"/>
    <property type="gene ID" value="RSKR_0000483700"/>
</dbReference>
<evidence type="ECO:0000313" key="1">
    <source>
        <dbReference type="Proteomes" id="UP000095286"/>
    </source>
</evidence>
<sequence length="539" mass="62246">MAPITQSEGKSENEQLAEVPREVIQFICYFKKVVDSKDVAEIQVLYEQGFSEVNEKHYQDKFWPEPNLIHTVISEPKSIFMILYREIYYRDIYMKTNTKGLSLSNRFDAFMNYQDLFAEILNIKDDQPLDLVLPDVWLWDIIDEFIYQFVSYCNYKANPSHRSIEESHDLEDIEAQQSCWNIYPVLNILYSLLSKAQINQQLKAIREGLNPDDIADQFGRSDLYFKLGYFSLIGLLKIHVLLGDYHQALQTVEFLEMDPKGLYNTVPNCYVNLHYYVGYSHMMMRNYGEATKIFVTCLLYIQKTTTLYKVHNSNVQRKYNPMDFIIKVKDQMLALLCICLALQPQKIDESVLGALNDKHSDAYKSMSNGDLEEFKNCFLVGSPKFISPTVVAYEGASQVRGALIRQCNAFLEGLKGQIWLPVLRGYLKLYTSISVKKLAGFLNIPDNKLDDFIPKLLSFKMIVNELGKETTTGDDRIIELDDSTLDLDFYVHNDTIHVANTRVARKVTEFFLNNSLKLESIIDKAASISIKPPKTNKFK</sequence>
<accession>A0AC35TWH2</accession>
<evidence type="ECO:0000313" key="2">
    <source>
        <dbReference type="WBParaSite" id="RSKR_0000483700.1"/>
    </source>
</evidence>
<dbReference type="Proteomes" id="UP000095286">
    <property type="component" value="Unplaced"/>
</dbReference>
<name>A0AC35TWH2_9BILA</name>
<protein>
    <submittedName>
        <fullName evidence="2">Eukaryotic translation initiation factor 3 subunit L</fullName>
    </submittedName>
</protein>
<proteinExistence type="predicted"/>